<evidence type="ECO:0000256" key="1">
    <source>
        <dbReference type="ARBA" id="ARBA00008779"/>
    </source>
</evidence>
<dbReference type="RefSeq" id="WP_224829313.1">
    <property type="nucleotide sequence ID" value="NZ_JAIVEF010000019.1"/>
</dbReference>
<dbReference type="CDD" id="cd16148">
    <property type="entry name" value="sulfatase_like"/>
    <property type="match status" value="1"/>
</dbReference>
<proteinExistence type="inferred from homology"/>
<dbReference type="PANTHER" id="PTHR42693:SF33">
    <property type="entry name" value="ARYLSULFATASE"/>
    <property type="match status" value="1"/>
</dbReference>
<dbReference type="Proteomes" id="UP001595925">
    <property type="component" value="Unassembled WGS sequence"/>
</dbReference>
<sequence>MNDNEEGASFEDNIILLTIDCLRYDQCGFNGYSKDTTLFLDELASDGYVFDRAITPGTWTSESFPGILAGRHSPDVSYYDELRFKAIPEGAETLATQMRGAGFGTVATVSNTQLTSHRNFDCGFDSFSNLDGIEKSSDETEDPGSTDSRIVSRLKDFAKETLTTNKVMYELNCRDNLRTWYSLPALANQLSGHWTGWPYTRADDVLSRFSEDLPAGTEHPVFGWTHLMDLHAPLHPDGIDAGGLCDRPRYRCHIADVNRIANNEDPVYKEMYDSVLRFVDDQIRSFVDALKARGEWANTTLIVTSDHGEAMGDRGEYGHWSHYPYDDLIRVPLIVHPAGGIEETHIEHVFSLSWLYELVAELAEIEAADLPAQSGVESHLDGSPKDTIAVTDSLRDWGQLVVASRDDWKLVRNYNPRPPRDQSERYSMLKHIPGIDGDILDRLDALNGAYRLSNDPGETSPLDVSAAPPELQEIADDMETPSQSVPEVGDEMAEETRSKLKDLGYL</sequence>
<evidence type="ECO:0000313" key="5">
    <source>
        <dbReference type="Proteomes" id="UP001595925"/>
    </source>
</evidence>
<name>A0ABD5QJ01_9EURY</name>
<comment type="similarity">
    <text evidence="1">Belongs to the sulfatase family.</text>
</comment>
<reference evidence="4 5" key="1">
    <citation type="journal article" date="2019" name="Int. J. Syst. Evol. Microbiol.">
        <title>The Global Catalogue of Microorganisms (GCM) 10K type strain sequencing project: providing services to taxonomists for standard genome sequencing and annotation.</title>
        <authorList>
            <consortium name="The Broad Institute Genomics Platform"/>
            <consortium name="The Broad Institute Genome Sequencing Center for Infectious Disease"/>
            <person name="Wu L."/>
            <person name="Ma J."/>
        </authorList>
    </citation>
    <scope>NUCLEOTIDE SEQUENCE [LARGE SCALE GENOMIC DNA]</scope>
    <source>
        <strain evidence="4 5">CGMCC 1.15824</strain>
    </source>
</reference>
<organism evidence="4 5">
    <name type="scientific">Saliphagus infecundisoli</name>
    <dbReference type="NCBI Taxonomy" id="1849069"/>
    <lineage>
        <taxon>Archaea</taxon>
        <taxon>Methanobacteriati</taxon>
        <taxon>Methanobacteriota</taxon>
        <taxon>Stenosarchaea group</taxon>
        <taxon>Halobacteria</taxon>
        <taxon>Halobacteriales</taxon>
        <taxon>Natrialbaceae</taxon>
        <taxon>Saliphagus</taxon>
    </lineage>
</organism>
<feature type="region of interest" description="Disordered" evidence="2">
    <location>
        <begin position="476"/>
        <end position="506"/>
    </location>
</feature>
<dbReference type="PANTHER" id="PTHR42693">
    <property type="entry name" value="ARYLSULFATASE FAMILY MEMBER"/>
    <property type="match status" value="1"/>
</dbReference>
<evidence type="ECO:0000313" key="4">
    <source>
        <dbReference type="EMBL" id="MFC4989688.1"/>
    </source>
</evidence>
<accession>A0ABD5QJ01</accession>
<dbReference type="Pfam" id="PF00884">
    <property type="entry name" value="Sulfatase"/>
    <property type="match status" value="1"/>
</dbReference>
<feature type="compositionally biased region" description="Basic and acidic residues" evidence="2">
    <location>
        <begin position="494"/>
        <end position="506"/>
    </location>
</feature>
<dbReference type="SUPFAM" id="SSF53649">
    <property type="entry name" value="Alkaline phosphatase-like"/>
    <property type="match status" value="1"/>
</dbReference>
<dbReference type="AlphaFoldDB" id="A0ABD5QJ01"/>
<feature type="domain" description="Sulfatase N-terminal" evidence="3">
    <location>
        <begin position="13"/>
        <end position="357"/>
    </location>
</feature>
<gene>
    <name evidence="4" type="ORF">ACFPFO_18385</name>
</gene>
<dbReference type="InterPro" id="IPR017850">
    <property type="entry name" value="Alkaline_phosphatase_core_sf"/>
</dbReference>
<comment type="caution">
    <text evidence="4">The sequence shown here is derived from an EMBL/GenBank/DDBJ whole genome shotgun (WGS) entry which is preliminary data.</text>
</comment>
<evidence type="ECO:0000259" key="3">
    <source>
        <dbReference type="Pfam" id="PF00884"/>
    </source>
</evidence>
<keyword evidence="5" id="KW-1185">Reference proteome</keyword>
<dbReference type="EMBL" id="JBHSJG010000053">
    <property type="protein sequence ID" value="MFC4989688.1"/>
    <property type="molecule type" value="Genomic_DNA"/>
</dbReference>
<protein>
    <submittedName>
        <fullName evidence="4">Sulfatase-like hydrolase/transferase</fullName>
    </submittedName>
</protein>
<dbReference type="InterPro" id="IPR050738">
    <property type="entry name" value="Sulfatase"/>
</dbReference>
<dbReference type="InterPro" id="IPR000917">
    <property type="entry name" value="Sulfatase_N"/>
</dbReference>
<evidence type="ECO:0000256" key="2">
    <source>
        <dbReference type="SAM" id="MobiDB-lite"/>
    </source>
</evidence>
<dbReference type="Gene3D" id="3.40.720.10">
    <property type="entry name" value="Alkaline Phosphatase, subunit A"/>
    <property type="match status" value="2"/>
</dbReference>